<keyword evidence="1" id="KW-1133">Transmembrane helix</keyword>
<dbReference type="Proteomes" id="UP000003163">
    <property type="component" value="Unassembled WGS sequence"/>
</dbReference>
<sequence length="108" mass="12701">MHPGRNNKGHNCHVGRQHSLRSRISDSNKTNNYHSLSSSYYNLLTNSIYESYLLNPNDFLNSRNMFSLYLKHSLLNNNILVLFLRFIDALISSIIAYFLDFHYNKKCQ</sequence>
<dbReference type="InParanoid" id="J9DLE7"/>
<evidence type="ECO:0000313" key="3">
    <source>
        <dbReference type="Proteomes" id="UP000003163"/>
    </source>
</evidence>
<keyword evidence="1" id="KW-0812">Transmembrane</keyword>
<dbReference type="EMBL" id="AFBI03000085">
    <property type="protein sequence ID" value="EJW02182.1"/>
    <property type="molecule type" value="Genomic_DNA"/>
</dbReference>
<reference evidence="3" key="2">
    <citation type="submission" date="2015-07" db="EMBL/GenBank/DDBJ databases">
        <title>Contrasting host-pathogen interactions and genome evolution in two generalist and specialist microsporidian pathogens of mosquitoes.</title>
        <authorList>
            <consortium name="The Broad Institute Genomics Platform"/>
            <consortium name="The Broad Institute Genome Sequencing Center for Infectious Disease"/>
            <person name="Cuomo C.A."/>
            <person name="Sanscrainte N.D."/>
            <person name="Goldberg J.M."/>
            <person name="Heiman D."/>
            <person name="Young S."/>
            <person name="Zeng Q."/>
            <person name="Becnel J.J."/>
            <person name="Birren B.W."/>
        </authorList>
    </citation>
    <scope>NUCLEOTIDE SEQUENCE [LARGE SCALE GENOMIC DNA]</scope>
    <source>
        <strain evidence="3">USNM 41457</strain>
    </source>
</reference>
<dbReference type="HOGENOM" id="CLU_173460_0_0_1"/>
<name>J9DLE7_EDHAE</name>
<reference evidence="2 3" key="1">
    <citation type="submission" date="2011-08" db="EMBL/GenBank/DDBJ databases">
        <authorList>
            <person name="Liu Z.J."/>
            <person name="Shi F.L."/>
            <person name="Lu J.Q."/>
            <person name="Li M."/>
            <person name="Wang Z.L."/>
        </authorList>
    </citation>
    <scope>NUCLEOTIDE SEQUENCE [LARGE SCALE GENOMIC DNA]</scope>
    <source>
        <strain evidence="2 3">USNM 41457</strain>
    </source>
</reference>
<proteinExistence type="predicted"/>
<evidence type="ECO:0000313" key="2">
    <source>
        <dbReference type="EMBL" id="EJW02182.1"/>
    </source>
</evidence>
<dbReference type="VEuPathDB" id="MicrosporidiaDB:EDEG_03378"/>
<gene>
    <name evidence="2" type="ORF">EDEG_03378</name>
</gene>
<keyword evidence="3" id="KW-1185">Reference proteome</keyword>
<feature type="transmembrane region" description="Helical" evidence="1">
    <location>
        <begin position="79"/>
        <end position="99"/>
    </location>
</feature>
<evidence type="ECO:0000256" key="1">
    <source>
        <dbReference type="SAM" id="Phobius"/>
    </source>
</evidence>
<accession>J9DLE7</accession>
<organism evidence="2 3">
    <name type="scientific">Edhazardia aedis (strain USNM 41457)</name>
    <name type="common">Microsporidian parasite</name>
    <dbReference type="NCBI Taxonomy" id="1003232"/>
    <lineage>
        <taxon>Eukaryota</taxon>
        <taxon>Fungi</taxon>
        <taxon>Fungi incertae sedis</taxon>
        <taxon>Microsporidia</taxon>
        <taxon>Edhazardia</taxon>
    </lineage>
</organism>
<keyword evidence="1" id="KW-0472">Membrane</keyword>
<protein>
    <submittedName>
        <fullName evidence="2">Uncharacterized protein</fullName>
    </submittedName>
</protein>
<comment type="caution">
    <text evidence="2">The sequence shown here is derived from an EMBL/GenBank/DDBJ whole genome shotgun (WGS) entry which is preliminary data.</text>
</comment>
<dbReference type="AlphaFoldDB" id="J9DLE7"/>